<dbReference type="InParanoid" id="Q89DM7"/>
<dbReference type="CDD" id="cd01065">
    <property type="entry name" value="NAD_bind_Shikimate_DH"/>
    <property type="match status" value="1"/>
</dbReference>
<evidence type="ECO:0000256" key="3">
    <source>
        <dbReference type="ARBA" id="ARBA00022605"/>
    </source>
</evidence>
<evidence type="ECO:0000256" key="5">
    <source>
        <dbReference type="ARBA" id="ARBA00023002"/>
    </source>
</evidence>
<dbReference type="InterPro" id="IPR036291">
    <property type="entry name" value="NAD(P)-bd_dom_sf"/>
</dbReference>
<feature type="binding site" evidence="8">
    <location>
        <begin position="180"/>
        <end position="184"/>
    </location>
    <ligand>
        <name>NADP(+)</name>
        <dbReference type="ChEBI" id="CHEBI:58349"/>
    </ligand>
</feature>
<feature type="binding site" evidence="8">
    <location>
        <begin position="204"/>
        <end position="209"/>
    </location>
    <ligand>
        <name>NADP(+)</name>
        <dbReference type="ChEBI" id="CHEBI:58349"/>
    </ligand>
</feature>
<evidence type="ECO:0000259" key="11">
    <source>
        <dbReference type="Pfam" id="PF18317"/>
    </source>
</evidence>
<keyword evidence="4 8" id="KW-0521">NADP</keyword>
<dbReference type="GO" id="GO:0050661">
    <property type="term" value="F:NADP binding"/>
    <property type="evidence" value="ECO:0007669"/>
    <property type="project" value="InterPro"/>
</dbReference>
<gene>
    <name evidence="8 12" type="primary">aroE</name>
</gene>
<dbReference type="FunCoup" id="Q89DM7">
    <property type="interactions" value="202"/>
</dbReference>
<dbReference type="GO" id="GO:0009073">
    <property type="term" value="P:aromatic amino acid family biosynthetic process"/>
    <property type="evidence" value="ECO:0007669"/>
    <property type="project" value="UniProtKB-KW"/>
</dbReference>
<reference evidence="13" key="1">
    <citation type="journal article" date="2002" name="DNA Res.">
        <title>Complete genomic sequence of nitrogen-fixing symbiotic bacterium Bradyrhizobium japonicum USDA110.</title>
        <authorList>
            <person name="Kaneko T."/>
            <person name="Nakamura Y."/>
            <person name="Sato S."/>
            <person name="Minamisawa K."/>
            <person name="Uchiumi T."/>
            <person name="Sasamoto S."/>
            <person name="Watanabe A."/>
            <person name="Idesawa K."/>
            <person name="Iriguchi M."/>
            <person name="Kawashima K."/>
            <person name="Kohara M."/>
            <person name="Matsumoto M."/>
            <person name="Shimpo S."/>
            <person name="Tsuruoka H."/>
            <person name="Wada T."/>
            <person name="Yamada M."/>
            <person name="Tabata S."/>
        </authorList>
    </citation>
    <scope>NUCLEOTIDE SEQUENCE [LARGE SCALE GENOMIC DNA]</scope>
    <source>
        <strain evidence="13">JCM 10833 / BCRC 13528 / IAM 13628 / NBRC 14792 / USDA 110</strain>
    </source>
</reference>
<comment type="pathway">
    <text evidence="1 8">Metabolic intermediate biosynthesis; chorismate biosynthesis; chorismate from D-erythrose 4-phosphate and phosphoenolpyruvate: step 4/7.</text>
</comment>
<comment type="caution">
    <text evidence="8">Lacks conserved residue(s) required for the propagation of feature annotation.</text>
</comment>
<feature type="binding site" evidence="8">
    <location>
        <position position="269"/>
    </location>
    <ligand>
        <name>NADP(+)</name>
        <dbReference type="ChEBI" id="CHEBI:58349"/>
    </ligand>
</feature>
<feature type="domain" description="Shikimate dehydrogenase substrate binding N-terminal" evidence="10">
    <location>
        <begin position="61"/>
        <end position="142"/>
    </location>
</feature>
<evidence type="ECO:0000313" key="13">
    <source>
        <dbReference type="Proteomes" id="UP000002526"/>
    </source>
</evidence>
<dbReference type="Gene3D" id="3.40.50.10860">
    <property type="entry name" value="Leucine Dehydrogenase, chain A, domain 1"/>
    <property type="match status" value="1"/>
</dbReference>
<dbReference type="PATRIC" id="fig|224911.5.peg.7623"/>
<comment type="similarity">
    <text evidence="8">Belongs to the shikimate dehydrogenase family.</text>
</comment>
<organism evidence="12 13">
    <name type="scientific">Bradyrhizobium diazoefficiens (strain JCM 10833 / BCRC 13528 / IAM 13628 / NBRC 14792 / USDA 110)</name>
    <dbReference type="NCBI Taxonomy" id="224911"/>
    <lineage>
        <taxon>Bacteria</taxon>
        <taxon>Pseudomonadati</taxon>
        <taxon>Pseudomonadota</taxon>
        <taxon>Alphaproteobacteria</taxon>
        <taxon>Hyphomicrobiales</taxon>
        <taxon>Nitrobacteraceae</taxon>
        <taxon>Bradyrhizobium</taxon>
    </lineage>
</organism>
<dbReference type="GO" id="GO:0009423">
    <property type="term" value="P:chorismate biosynthetic process"/>
    <property type="evidence" value="ECO:0007669"/>
    <property type="project" value="UniProtKB-UniRule"/>
</dbReference>
<dbReference type="InterPro" id="IPR046346">
    <property type="entry name" value="Aminoacid_DH-like_N_sf"/>
</dbReference>
<dbReference type="GO" id="GO:0019632">
    <property type="term" value="P:shikimate metabolic process"/>
    <property type="evidence" value="ECO:0007669"/>
    <property type="project" value="InterPro"/>
</dbReference>
<feature type="active site" description="Proton acceptor" evidence="8">
    <location>
        <position position="120"/>
    </location>
</feature>
<comment type="catalytic activity">
    <reaction evidence="7 8">
        <text>shikimate + NADP(+) = 3-dehydroshikimate + NADPH + H(+)</text>
        <dbReference type="Rhea" id="RHEA:17737"/>
        <dbReference type="ChEBI" id="CHEBI:15378"/>
        <dbReference type="ChEBI" id="CHEBI:16630"/>
        <dbReference type="ChEBI" id="CHEBI:36208"/>
        <dbReference type="ChEBI" id="CHEBI:57783"/>
        <dbReference type="ChEBI" id="CHEBI:58349"/>
        <dbReference type="EC" id="1.1.1.25"/>
    </reaction>
</comment>
<dbReference type="InterPro" id="IPR013708">
    <property type="entry name" value="Shikimate_DH-bd_N"/>
</dbReference>
<dbReference type="NCBIfam" id="NF001312">
    <property type="entry name" value="PRK00258.1-4"/>
    <property type="match status" value="1"/>
</dbReference>
<dbReference type="HAMAP" id="MF_00222">
    <property type="entry name" value="Shikimate_DH_AroE"/>
    <property type="match status" value="1"/>
</dbReference>
<dbReference type="Pfam" id="PF18317">
    <property type="entry name" value="SDH_C"/>
    <property type="match status" value="1"/>
</dbReference>
<dbReference type="EC" id="1.1.1.25" evidence="2 8"/>
<dbReference type="HOGENOM" id="CLU_044063_2_0_5"/>
<comment type="function">
    <text evidence="8">Involved in the biosynthesis of the chorismate, which leads to the biosynthesis of aromatic amino acids. Catalyzes the reversible NADPH linked reduction of 3-dehydroshikimate (DHSA) to yield shikimate (SA).</text>
</comment>
<feature type="binding site" evidence="8">
    <location>
        <position position="292"/>
    </location>
    <ligand>
        <name>NADP(+)</name>
        <dbReference type="ChEBI" id="CHEBI:58349"/>
    </ligand>
</feature>
<keyword evidence="6 8" id="KW-0057">Aromatic amino acid biosynthesis</keyword>
<evidence type="ECO:0000259" key="9">
    <source>
        <dbReference type="Pfam" id="PF01488"/>
    </source>
</evidence>
<evidence type="ECO:0000256" key="8">
    <source>
        <dbReference type="HAMAP-Rule" id="MF_00222"/>
    </source>
</evidence>
<feature type="binding site" evidence="8">
    <location>
        <position position="155"/>
    </location>
    <ligand>
        <name>shikimate</name>
        <dbReference type="ChEBI" id="CHEBI:36208"/>
    </ligand>
</feature>
<evidence type="ECO:0000256" key="1">
    <source>
        <dbReference type="ARBA" id="ARBA00004871"/>
    </source>
</evidence>
<keyword evidence="13" id="KW-1185">Reference proteome</keyword>
<dbReference type="STRING" id="224911.AAV28_34735"/>
<proteinExistence type="inferred from homology"/>
<dbReference type="PANTHER" id="PTHR21089:SF1">
    <property type="entry name" value="BIFUNCTIONAL 3-DEHYDROQUINATE DEHYDRATASE_SHIKIMATE DEHYDROGENASE, CHLOROPLASTIC"/>
    <property type="match status" value="1"/>
</dbReference>
<evidence type="ECO:0000313" key="12">
    <source>
        <dbReference type="EMBL" id="BAC52677.1"/>
    </source>
</evidence>
<evidence type="ECO:0000256" key="4">
    <source>
        <dbReference type="ARBA" id="ARBA00022857"/>
    </source>
</evidence>
<feature type="binding site" evidence="8">
    <location>
        <position position="116"/>
    </location>
    <ligand>
        <name>shikimate</name>
        <dbReference type="ChEBI" id="CHEBI:36208"/>
    </ligand>
</feature>
<dbReference type="EMBL" id="BA000040">
    <property type="protein sequence ID" value="BAC52677.1"/>
    <property type="molecule type" value="Genomic_DNA"/>
</dbReference>
<dbReference type="InterPro" id="IPR022893">
    <property type="entry name" value="Shikimate_DH_fam"/>
</dbReference>
<dbReference type="Gene3D" id="3.40.50.720">
    <property type="entry name" value="NAD(P)-binding Rossmann-like Domain"/>
    <property type="match status" value="1"/>
</dbReference>
<dbReference type="GO" id="GO:0008652">
    <property type="term" value="P:amino acid biosynthetic process"/>
    <property type="evidence" value="ECO:0007669"/>
    <property type="project" value="UniProtKB-KW"/>
</dbReference>
<evidence type="ECO:0000259" key="10">
    <source>
        <dbReference type="Pfam" id="PF08501"/>
    </source>
</evidence>
<sequence>MIWPRPDGAHLLKPAPHHGLAEALCGNRARALDRARGTRNGSPPIRSGEKMTVTKAPAACLIGWPAAHSRSPLIHHYWLRTLGIAGGYVIEAVPPEDLRDFVLRLSLRGFVGANVTIPHKEGVLALSTPDARAKAVGAANTLWFEDGELRSTNTDVEGFINNLDASAPGWDTAEEALVLGAGGSARAVVFGLRERGIKRIHLANRTIARAETLAKQFGPNVQPVTWDGIDDVLPRAKLLVNTTSLGMRGQPSLDVDVARLPQAAVVADLVYVPLVTPLLAAAKARGLRTADGLGMLLHQAVRGFELWFGRRPRVTDELRALVEADLTKS</sequence>
<dbReference type="SUPFAM" id="SSF53223">
    <property type="entry name" value="Aminoacid dehydrogenase-like, N-terminal domain"/>
    <property type="match status" value="1"/>
</dbReference>
<dbReference type="NCBIfam" id="TIGR00507">
    <property type="entry name" value="aroE"/>
    <property type="match status" value="1"/>
</dbReference>
<dbReference type="Pfam" id="PF08501">
    <property type="entry name" value="Shikimate_dh_N"/>
    <property type="match status" value="1"/>
</dbReference>
<dbReference type="Proteomes" id="UP000002526">
    <property type="component" value="Chromosome"/>
</dbReference>
<feature type="domain" description="Quinate/shikimate 5-dehydrogenase/glutamyl-tRNA reductase" evidence="9">
    <location>
        <begin position="174"/>
        <end position="244"/>
    </location>
</feature>
<dbReference type="InterPro" id="IPR006151">
    <property type="entry name" value="Shikm_DH/Glu-tRNA_Rdtase"/>
</dbReference>
<dbReference type="SUPFAM" id="SSF51735">
    <property type="entry name" value="NAD(P)-binding Rossmann-fold domains"/>
    <property type="match status" value="1"/>
</dbReference>
<dbReference type="EnsemblBacteria" id="BAC52677">
    <property type="protein sequence ID" value="BAC52677"/>
    <property type="gene ID" value="BAC52677"/>
</dbReference>
<evidence type="ECO:0000256" key="7">
    <source>
        <dbReference type="ARBA" id="ARBA00049442"/>
    </source>
</evidence>
<dbReference type="InterPro" id="IPR011342">
    <property type="entry name" value="Shikimate_DH"/>
</dbReference>
<dbReference type="UniPathway" id="UPA00053">
    <property type="reaction ID" value="UER00087"/>
</dbReference>
<feature type="binding site" evidence="8">
    <location>
        <position position="140"/>
    </location>
    <ligand>
        <name>shikimate</name>
        <dbReference type="ChEBI" id="CHEBI:36208"/>
    </ligand>
</feature>
<dbReference type="KEGG" id="bja:bll7412"/>
<accession>Q89DM7</accession>
<protein>
    <recommendedName>
        <fullName evidence="2 8">Shikimate dehydrogenase (NADP(+))</fullName>
        <shortName evidence="8">SDH</shortName>
        <ecNumber evidence="2 8">1.1.1.25</ecNumber>
    </recommendedName>
</protein>
<evidence type="ECO:0000256" key="6">
    <source>
        <dbReference type="ARBA" id="ARBA00023141"/>
    </source>
</evidence>
<keyword evidence="3 8" id="KW-0028">Amino-acid biosynthesis</keyword>
<dbReference type="PANTHER" id="PTHR21089">
    <property type="entry name" value="SHIKIMATE DEHYDROGENASE"/>
    <property type="match status" value="1"/>
</dbReference>
<evidence type="ECO:0000256" key="2">
    <source>
        <dbReference type="ARBA" id="ARBA00012962"/>
    </source>
</evidence>
<dbReference type="GO" id="GO:0004764">
    <property type="term" value="F:shikimate 3-dehydrogenase (NADP+) activity"/>
    <property type="evidence" value="ECO:0007669"/>
    <property type="project" value="UniProtKB-UniRule"/>
</dbReference>
<comment type="subunit">
    <text evidence="8">Homodimer.</text>
</comment>
<feature type="binding site" evidence="8">
    <location>
        <begin position="69"/>
        <end position="71"/>
    </location>
    <ligand>
        <name>shikimate</name>
        <dbReference type="ChEBI" id="CHEBI:36208"/>
    </ligand>
</feature>
<feature type="binding site" evidence="8">
    <location>
        <position position="271"/>
    </location>
    <ligand>
        <name>shikimate</name>
        <dbReference type="ChEBI" id="CHEBI:36208"/>
    </ligand>
</feature>
<dbReference type="InterPro" id="IPR041121">
    <property type="entry name" value="SDH_C"/>
</dbReference>
<dbReference type="AlphaFoldDB" id="Q89DM7"/>
<keyword evidence="5 8" id="KW-0560">Oxidoreductase</keyword>
<dbReference type="PhylomeDB" id="Q89DM7"/>
<name>Q89DM7_BRADU</name>
<dbReference type="eggNOG" id="COG0169">
    <property type="taxonomic scope" value="Bacteria"/>
</dbReference>
<dbReference type="FunFam" id="3.40.50.720:FF:000899">
    <property type="entry name" value="Shikimate dehydrogenase (NADP(+))"/>
    <property type="match status" value="1"/>
</dbReference>
<feature type="binding site" evidence="8">
    <location>
        <position position="299"/>
    </location>
    <ligand>
        <name>shikimate</name>
        <dbReference type="ChEBI" id="CHEBI:36208"/>
    </ligand>
</feature>
<dbReference type="Pfam" id="PF01488">
    <property type="entry name" value="Shikimate_DH"/>
    <property type="match status" value="1"/>
</dbReference>
<feature type="domain" description="SDH C-terminal" evidence="11">
    <location>
        <begin position="292"/>
        <end position="313"/>
    </location>
</feature>
<dbReference type="OrthoDB" id="9792692at2"/>